<evidence type="ECO:0000313" key="2">
    <source>
        <dbReference type="EMBL" id="GFE26484.1"/>
    </source>
</evidence>
<dbReference type="AlphaFoldDB" id="A0A640TTH4"/>
<comment type="caution">
    <text evidence="2">The sequence shown here is derived from an EMBL/GenBank/DDBJ whole genome shotgun (WGS) entry which is preliminary data.</text>
</comment>
<keyword evidence="1" id="KW-0472">Membrane</keyword>
<proteinExistence type="predicted"/>
<dbReference type="EMBL" id="BLIP01000003">
    <property type="protein sequence ID" value="GFE26484.1"/>
    <property type="molecule type" value="Genomic_DNA"/>
</dbReference>
<evidence type="ECO:0000256" key="1">
    <source>
        <dbReference type="SAM" id="Phobius"/>
    </source>
</evidence>
<gene>
    <name evidence="2" type="ORF">Sliba_69370</name>
</gene>
<keyword evidence="1" id="KW-0812">Transmembrane</keyword>
<sequence>MKTKGTPSRWARRDAAHEKFVLELVHRGANGNNSTMQPPVIAAIVTATVALITAAFTAVNSQRQHHRSQQNNWLHERRKDAYLHFIDAARAFLPLTELAVQGEVHSDAEPPTDDFGYITTDGDLIASETVRTSAILYIANLTSAELSDEWYQKVPGKLTELTAAWDRVHMNGDEDLRVLAREINNLAHCLLKSRQLIPLEQKQFSPEEENVPGRAELLRMNIRDYHTKTKHFREKAREDLDTFAARPVRLSQRT</sequence>
<reference evidence="2 3" key="1">
    <citation type="submission" date="2019-12" db="EMBL/GenBank/DDBJ databases">
        <title>Whole genome shotgun sequence of Streptomyces libani subsp. libani NBRC 13452.</title>
        <authorList>
            <person name="Ichikawa N."/>
            <person name="Kimura A."/>
            <person name="Kitahashi Y."/>
            <person name="Komaki H."/>
            <person name="Tamura T."/>
        </authorList>
    </citation>
    <scope>NUCLEOTIDE SEQUENCE [LARGE SCALE GENOMIC DNA]</scope>
    <source>
        <strain evidence="2 3">NBRC 13452</strain>
    </source>
</reference>
<organism evidence="2 3">
    <name type="scientific">Streptomyces nigrescens</name>
    <dbReference type="NCBI Taxonomy" id="1920"/>
    <lineage>
        <taxon>Bacteria</taxon>
        <taxon>Bacillati</taxon>
        <taxon>Actinomycetota</taxon>
        <taxon>Actinomycetes</taxon>
        <taxon>Kitasatosporales</taxon>
        <taxon>Streptomycetaceae</taxon>
        <taxon>Streptomyces</taxon>
    </lineage>
</organism>
<feature type="transmembrane region" description="Helical" evidence="1">
    <location>
        <begin position="40"/>
        <end position="59"/>
    </location>
</feature>
<keyword evidence="1" id="KW-1133">Transmembrane helix</keyword>
<dbReference type="Proteomes" id="UP000429552">
    <property type="component" value="Unassembled WGS sequence"/>
</dbReference>
<accession>A0A640TTH4</accession>
<evidence type="ECO:0000313" key="3">
    <source>
        <dbReference type="Proteomes" id="UP000429552"/>
    </source>
</evidence>
<name>A0A640TTH4_STRNI</name>
<protein>
    <submittedName>
        <fullName evidence="2">Uncharacterized protein</fullName>
    </submittedName>
</protein>